<evidence type="ECO:0000313" key="25">
    <source>
        <dbReference type="EMBL" id="EEF33104.1"/>
    </source>
</evidence>
<dbReference type="InterPro" id="IPR001611">
    <property type="entry name" value="Leu-rich_rpt"/>
</dbReference>
<evidence type="ECO:0000256" key="18">
    <source>
        <dbReference type="ARBA" id="ARBA00023170"/>
    </source>
</evidence>
<dbReference type="GO" id="GO:0005886">
    <property type="term" value="C:plasma membrane"/>
    <property type="evidence" value="ECO:0007669"/>
    <property type="project" value="UniProtKB-SubCell"/>
</dbReference>
<dbReference type="FunFam" id="3.80.10.10:FF:000041">
    <property type="entry name" value="LRR receptor-like serine/threonine-protein kinase ERECTA"/>
    <property type="match status" value="1"/>
</dbReference>
<dbReference type="InterPro" id="IPR051809">
    <property type="entry name" value="Plant_receptor-like_S/T_kinase"/>
</dbReference>
<evidence type="ECO:0000313" key="26">
    <source>
        <dbReference type="Proteomes" id="UP000008311"/>
    </source>
</evidence>
<dbReference type="PROSITE" id="PS00107">
    <property type="entry name" value="PROTEIN_KINASE_ATP"/>
    <property type="match status" value="1"/>
</dbReference>
<dbReference type="eggNOG" id="ENOG502QPYS">
    <property type="taxonomic scope" value="Eukaryota"/>
</dbReference>
<feature type="domain" description="Protein kinase" evidence="24">
    <location>
        <begin position="537"/>
        <end position="840"/>
    </location>
</feature>
<reference evidence="26" key="1">
    <citation type="journal article" date="2010" name="Nat. Biotechnol.">
        <title>Draft genome sequence of the oilseed species Ricinus communis.</title>
        <authorList>
            <person name="Chan A.P."/>
            <person name="Crabtree J."/>
            <person name="Zhao Q."/>
            <person name="Lorenzi H."/>
            <person name="Orvis J."/>
            <person name="Puiu D."/>
            <person name="Melake-Berhan A."/>
            <person name="Jones K.M."/>
            <person name="Redman J."/>
            <person name="Chen G."/>
            <person name="Cahoon E.B."/>
            <person name="Gedil M."/>
            <person name="Stanke M."/>
            <person name="Haas B.J."/>
            <person name="Wortman J.R."/>
            <person name="Fraser-Liggett C.M."/>
            <person name="Ravel J."/>
            <person name="Rabinowicz P.D."/>
        </authorList>
    </citation>
    <scope>NUCLEOTIDE SEQUENCE [LARGE SCALE GENOMIC DNA]</scope>
    <source>
        <strain evidence="26">cv. Hale</strain>
    </source>
</reference>
<evidence type="ECO:0000256" key="13">
    <source>
        <dbReference type="ARBA" id="ARBA00022741"/>
    </source>
</evidence>
<dbReference type="GO" id="GO:0106310">
    <property type="term" value="F:protein serine kinase activity"/>
    <property type="evidence" value="ECO:0007669"/>
    <property type="project" value="RHEA"/>
</dbReference>
<evidence type="ECO:0000256" key="8">
    <source>
        <dbReference type="ARBA" id="ARBA00022614"/>
    </source>
</evidence>
<accession>B9STF3</accession>
<keyword evidence="8" id="KW-0433">Leucine-rich repeat</keyword>
<sequence length="851" mass="93451">MSSLRVIFAFSVRCFVFSLVVQLRMRTLCTAAAADGNKTDHLSLLDFKAKIRHDPQYSLKSWNDSVHFCNWDGVICSSKHRRVTVLDLQSKGLVGSLSPHVGNLSFLRQLILQNNTLQGEIPQEIGHLFRLQVLRLENNSFEGEIPSNLSHCSNLFFLRLGYNKLVGKIPVELSTLSNLIRLSIIGNYFSGGIPPSLGNLSSLEVFAADGNLLDGTIPESFGKLKYLAYIGLHGNKLSGTFPASIYNLSSIIFLLVSDNLLHGSIPSNIGLQLPHLQELEMWGNHFSGSIPVSLSNASELVYVDLGTNNFTGKVLSAHFGGLRHLSHLALYQNSLGSNKDDDLDFITSLLNSTSFVFLDLSTNQLEGAFPNSVANLSSPLQWLSLGQNRIHGRLPSWLSGLVSLSRLSIQFNQITGSIPSDMGKLQNLYSMFFDHNRLTGIIPSSIGNLSFLNLLHLNDNNLHGTIPSSLGNCHELVFIDLSQNNLNGSISDQLFALPTFFYCWFQHPKTEVVSDTLVLKSLEEVSYKSILKATNGFSAESLIGAGSFGSVYKVILDEDGPALAIKVLNLQHRGASKSFMAECEALKSIRHRNLVKIITSCTSIDFQGNDFKALVYEYMPNGNLENWLHLGSGIGVAPFETNSLSLLQRIDIAIDIGNALDYLHHQCERPIIHCDLKPSNVLLDIDMVAHIGDFGLAKFLPQLANPAQSSSMGVRGTIGYAPPEYGLGSEVSTSGDVYSYGILLLEMMTGKKPTDDNFTGNHNLHSICRMALPDEVSEIVDPILLQGDETNNNQGSMEPKAADSKVKCLISMIKVGIACSMESPQDRMDISNALTNLHYIKSNYIRTREGK</sequence>
<keyword evidence="25" id="KW-0560">Oxidoreductase</keyword>
<comment type="catalytic activity">
    <reaction evidence="21">
        <text>L-seryl-[protein] + ATP = O-phospho-L-seryl-[protein] + ADP + H(+)</text>
        <dbReference type="Rhea" id="RHEA:17989"/>
        <dbReference type="Rhea" id="RHEA-COMP:9863"/>
        <dbReference type="Rhea" id="RHEA-COMP:11604"/>
        <dbReference type="ChEBI" id="CHEBI:15378"/>
        <dbReference type="ChEBI" id="CHEBI:29999"/>
        <dbReference type="ChEBI" id="CHEBI:30616"/>
        <dbReference type="ChEBI" id="CHEBI:83421"/>
        <dbReference type="ChEBI" id="CHEBI:456216"/>
        <dbReference type="EC" id="2.7.11.1"/>
    </reaction>
</comment>
<protein>
    <recommendedName>
        <fullName evidence="4">non-specific serine/threonine protein kinase</fullName>
        <ecNumber evidence="4">2.7.11.1</ecNumber>
    </recommendedName>
</protein>
<keyword evidence="11 23" id="KW-0732">Signal</keyword>
<dbReference type="SUPFAM" id="SSF56112">
    <property type="entry name" value="Protein kinase-like (PK-like)"/>
    <property type="match status" value="1"/>
</dbReference>
<dbReference type="Gene3D" id="1.10.510.10">
    <property type="entry name" value="Transferase(Phosphotransferase) domain 1"/>
    <property type="match status" value="1"/>
</dbReference>
<dbReference type="InParanoid" id="B9STF3"/>
<dbReference type="Proteomes" id="UP000008311">
    <property type="component" value="Unassembled WGS sequence"/>
</dbReference>
<evidence type="ECO:0000256" key="10">
    <source>
        <dbReference type="ARBA" id="ARBA00022692"/>
    </source>
</evidence>
<keyword evidence="26" id="KW-1185">Reference proteome</keyword>
<dbReference type="Pfam" id="PF00560">
    <property type="entry name" value="LRR_1"/>
    <property type="match status" value="5"/>
</dbReference>
<organism evidence="25 26">
    <name type="scientific">Ricinus communis</name>
    <name type="common">Castor bean</name>
    <dbReference type="NCBI Taxonomy" id="3988"/>
    <lineage>
        <taxon>Eukaryota</taxon>
        <taxon>Viridiplantae</taxon>
        <taxon>Streptophyta</taxon>
        <taxon>Embryophyta</taxon>
        <taxon>Tracheophyta</taxon>
        <taxon>Spermatophyta</taxon>
        <taxon>Magnoliopsida</taxon>
        <taxon>eudicotyledons</taxon>
        <taxon>Gunneridae</taxon>
        <taxon>Pentapetalae</taxon>
        <taxon>rosids</taxon>
        <taxon>fabids</taxon>
        <taxon>Malpighiales</taxon>
        <taxon>Euphorbiaceae</taxon>
        <taxon>Acalyphoideae</taxon>
        <taxon>Acalypheae</taxon>
        <taxon>Ricinus</taxon>
    </lineage>
</organism>
<dbReference type="InterPro" id="IPR032675">
    <property type="entry name" value="LRR_dom_sf"/>
</dbReference>
<dbReference type="SMART" id="SM00369">
    <property type="entry name" value="LRR_TYP"/>
    <property type="match status" value="5"/>
</dbReference>
<dbReference type="GO" id="GO:0005524">
    <property type="term" value="F:ATP binding"/>
    <property type="evidence" value="ECO:0007669"/>
    <property type="project" value="UniProtKB-UniRule"/>
</dbReference>
<keyword evidence="9" id="KW-0808">Transferase</keyword>
<keyword evidence="6" id="KW-0723">Serine/threonine-protein kinase</keyword>
<dbReference type="SUPFAM" id="SSF52058">
    <property type="entry name" value="L domain-like"/>
    <property type="match status" value="2"/>
</dbReference>
<keyword evidence="10" id="KW-0812">Transmembrane</keyword>
<keyword evidence="7" id="KW-0597">Phosphoprotein</keyword>
<dbReference type="InterPro" id="IPR055414">
    <property type="entry name" value="LRR_R13L4/SHOC2-like"/>
</dbReference>
<feature type="signal peptide" evidence="23">
    <location>
        <begin position="1"/>
        <end position="18"/>
    </location>
</feature>
<keyword evidence="16" id="KW-1133">Transmembrane helix</keyword>
<keyword evidence="14 25" id="KW-0418">Kinase</keyword>
<evidence type="ECO:0000256" key="16">
    <source>
        <dbReference type="ARBA" id="ARBA00022989"/>
    </source>
</evidence>
<dbReference type="SMART" id="SM00220">
    <property type="entry name" value="S_TKc"/>
    <property type="match status" value="1"/>
</dbReference>
<gene>
    <name evidence="25" type="ORF">RCOM_1318870</name>
</gene>
<dbReference type="FunFam" id="3.80.10.10:FF:001158">
    <property type="entry name" value="Leucine-rich repeat protein kinase family protein"/>
    <property type="match status" value="1"/>
</dbReference>
<evidence type="ECO:0000256" key="1">
    <source>
        <dbReference type="ARBA" id="ARBA00004162"/>
    </source>
</evidence>
<evidence type="ECO:0000256" key="7">
    <source>
        <dbReference type="ARBA" id="ARBA00022553"/>
    </source>
</evidence>
<feature type="binding site" evidence="22">
    <location>
        <position position="566"/>
    </location>
    <ligand>
        <name>ATP</name>
        <dbReference type="ChEBI" id="CHEBI:30616"/>
    </ligand>
</feature>
<evidence type="ECO:0000256" key="19">
    <source>
        <dbReference type="ARBA" id="ARBA00023180"/>
    </source>
</evidence>
<evidence type="ECO:0000256" key="6">
    <source>
        <dbReference type="ARBA" id="ARBA00022527"/>
    </source>
</evidence>
<dbReference type="FunFam" id="3.80.10.10:FF:000275">
    <property type="entry name" value="Leucine-rich repeat receptor-like protein kinase"/>
    <property type="match status" value="1"/>
</dbReference>
<keyword evidence="19" id="KW-0325">Glycoprotein</keyword>
<dbReference type="Pfam" id="PF00069">
    <property type="entry name" value="Pkinase"/>
    <property type="match status" value="1"/>
</dbReference>
<evidence type="ECO:0000256" key="21">
    <source>
        <dbReference type="ARBA" id="ARBA00048679"/>
    </source>
</evidence>
<dbReference type="InterPro" id="IPR017441">
    <property type="entry name" value="Protein_kinase_ATP_BS"/>
</dbReference>
<dbReference type="Gene3D" id="3.30.200.20">
    <property type="entry name" value="Phosphorylase Kinase, domain 1"/>
    <property type="match status" value="1"/>
</dbReference>
<dbReference type="Pfam" id="PF23598">
    <property type="entry name" value="LRR_14"/>
    <property type="match status" value="1"/>
</dbReference>
<dbReference type="InterPro" id="IPR008271">
    <property type="entry name" value="Ser/Thr_kinase_AS"/>
</dbReference>
<evidence type="ECO:0000256" key="15">
    <source>
        <dbReference type="ARBA" id="ARBA00022840"/>
    </source>
</evidence>
<evidence type="ECO:0000256" key="14">
    <source>
        <dbReference type="ARBA" id="ARBA00022777"/>
    </source>
</evidence>
<comment type="catalytic activity">
    <reaction evidence="20">
        <text>L-threonyl-[protein] + ATP = O-phospho-L-threonyl-[protein] + ADP + H(+)</text>
        <dbReference type="Rhea" id="RHEA:46608"/>
        <dbReference type="Rhea" id="RHEA-COMP:11060"/>
        <dbReference type="Rhea" id="RHEA-COMP:11605"/>
        <dbReference type="ChEBI" id="CHEBI:15378"/>
        <dbReference type="ChEBI" id="CHEBI:30013"/>
        <dbReference type="ChEBI" id="CHEBI:30616"/>
        <dbReference type="ChEBI" id="CHEBI:61977"/>
        <dbReference type="ChEBI" id="CHEBI:456216"/>
        <dbReference type="EC" id="2.7.11.1"/>
    </reaction>
</comment>
<dbReference type="EMBL" id="EQ974129">
    <property type="protein sequence ID" value="EEF33104.1"/>
    <property type="molecule type" value="Genomic_DNA"/>
</dbReference>
<dbReference type="GO" id="GO:0004674">
    <property type="term" value="F:protein serine/threonine kinase activity"/>
    <property type="evidence" value="ECO:0007669"/>
    <property type="project" value="UniProtKB-KW"/>
</dbReference>
<dbReference type="AlphaFoldDB" id="B9STF3"/>
<dbReference type="GO" id="GO:0016491">
    <property type="term" value="F:oxidoreductase activity"/>
    <property type="evidence" value="ECO:0007669"/>
    <property type="project" value="UniProtKB-KW"/>
</dbReference>
<dbReference type="InterPro" id="IPR011009">
    <property type="entry name" value="Kinase-like_dom_sf"/>
</dbReference>
<evidence type="ECO:0000256" key="4">
    <source>
        <dbReference type="ARBA" id="ARBA00012513"/>
    </source>
</evidence>
<keyword evidence="12" id="KW-0677">Repeat</keyword>
<keyword evidence="17" id="KW-0472">Membrane</keyword>
<keyword evidence="18" id="KW-0675">Receptor</keyword>
<evidence type="ECO:0000256" key="22">
    <source>
        <dbReference type="PROSITE-ProRule" id="PRU10141"/>
    </source>
</evidence>
<dbReference type="Gene3D" id="3.80.10.10">
    <property type="entry name" value="Ribonuclease Inhibitor"/>
    <property type="match status" value="4"/>
</dbReference>
<evidence type="ECO:0000256" key="12">
    <source>
        <dbReference type="ARBA" id="ARBA00022737"/>
    </source>
</evidence>
<comment type="similarity">
    <text evidence="3">Belongs to the RLP family.</text>
</comment>
<dbReference type="PROSITE" id="PS50011">
    <property type="entry name" value="PROTEIN_KINASE_DOM"/>
    <property type="match status" value="1"/>
</dbReference>
<dbReference type="InterPro" id="IPR000719">
    <property type="entry name" value="Prot_kinase_dom"/>
</dbReference>
<keyword evidence="5" id="KW-1003">Cell membrane</keyword>
<dbReference type="PROSITE" id="PS00108">
    <property type="entry name" value="PROTEIN_KINASE_ST"/>
    <property type="match status" value="1"/>
</dbReference>
<name>B9STF3_RICCO</name>
<evidence type="ECO:0000256" key="9">
    <source>
        <dbReference type="ARBA" id="ARBA00022679"/>
    </source>
</evidence>
<dbReference type="PANTHER" id="PTHR27008:SF596">
    <property type="entry name" value="OS02G0215500 PROTEIN"/>
    <property type="match status" value="1"/>
</dbReference>
<evidence type="ECO:0000256" key="17">
    <source>
        <dbReference type="ARBA" id="ARBA00023136"/>
    </source>
</evidence>
<dbReference type="FunFam" id="3.30.200.20:FF:000432">
    <property type="entry name" value="LRR receptor-like serine/threonine-protein kinase EFR"/>
    <property type="match status" value="1"/>
</dbReference>
<keyword evidence="13 22" id="KW-0547">Nucleotide-binding</keyword>
<dbReference type="InterPro" id="IPR003591">
    <property type="entry name" value="Leu-rich_rpt_typical-subtyp"/>
</dbReference>
<dbReference type="EC" id="2.7.11.1" evidence="4"/>
<evidence type="ECO:0000256" key="3">
    <source>
        <dbReference type="ARBA" id="ARBA00009592"/>
    </source>
</evidence>
<evidence type="ECO:0000256" key="2">
    <source>
        <dbReference type="ARBA" id="ARBA00004479"/>
    </source>
</evidence>
<proteinExistence type="inferred from homology"/>
<keyword evidence="15 22" id="KW-0067">ATP-binding</keyword>
<dbReference type="FunFam" id="1.10.510.10:FF:000358">
    <property type="entry name" value="Putative leucine-rich repeat receptor-like serine/threonine-protein kinase"/>
    <property type="match status" value="1"/>
</dbReference>
<feature type="chain" id="PRO_5002889630" description="non-specific serine/threonine protein kinase" evidence="23">
    <location>
        <begin position="19"/>
        <end position="851"/>
    </location>
</feature>
<comment type="subcellular location">
    <subcellularLocation>
        <location evidence="1">Cell membrane</location>
        <topology evidence="1">Single-pass membrane protein</topology>
    </subcellularLocation>
    <subcellularLocation>
        <location evidence="2">Membrane</location>
        <topology evidence="2">Single-pass type I membrane protein</topology>
    </subcellularLocation>
</comment>
<evidence type="ECO:0000256" key="11">
    <source>
        <dbReference type="ARBA" id="ARBA00022729"/>
    </source>
</evidence>
<dbReference type="PANTHER" id="PTHR27008">
    <property type="entry name" value="OS04G0122200 PROTEIN"/>
    <property type="match status" value="1"/>
</dbReference>
<evidence type="ECO:0000256" key="5">
    <source>
        <dbReference type="ARBA" id="ARBA00022475"/>
    </source>
</evidence>
<evidence type="ECO:0000256" key="20">
    <source>
        <dbReference type="ARBA" id="ARBA00047899"/>
    </source>
</evidence>
<evidence type="ECO:0000259" key="24">
    <source>
        <dbReference type="PROSITE" id="PS50011"/>
    </source>
</evidence>
<evidence type="ECO:0000256" key="23">
    <source>
        <dbReference type="SAM" id="SignalP"/>
    </source>
</evidence>